<dbReference type="OrthoDB" id="5978872at2759"/>
<evidence type="ECO:0000256" key="1">
    <source>
        <dbReference type="SAM" id="MobiDB-lite"/>
    </source>
</evidence>
<accession>A0A1X7TWL4</accession>
<dbReference type="Pfam" id="PF03564">
    <property type="entry name" value="DUF1759"/>
    <property type="match status" value="1"/>
</dbReference>
<feature type="domain" description="DUF1758" evidence="2">
    <location>
        <begin position="379"/>
        <end position="532"/>
    </location>
</feature>
<protein>
    <recommendedName>
        <fullName evidence="2">DUF1758 domain-containing protein</fullName>
    </recommendedName>
</protein>
<dbReference type="OMA" id="ECWRIAK"/>
<feature type="region of interest" description="Disordered" evidence="1">
    <location>
        <begin position="329"/>
        <end position="360"/>
    </location>
</feature>
<dbReference type="eggNOG" id="ENOG502SEF2">
    <property type="taxonomic scope" value="Eukaryota"/>
</dbReference>
<evidence type="ECO:0000313" key="3">
    <source>
        <dbReference type="EnsemblMetazoa" id="Aqu2.1.19572_001"/>
    </source>
</evidence>
<reference evidence="3" key="1">
    <citation type="submission" date="2017-05" db="UniProtKB">
        <authorList>
            <consortium name="EnsemblMetazoa"/>
        </authorList>
    </citation>
    <scope>IDENTIFICATION</scope>
</reference>
<evidence type="ECO:0000259" key="2">
    <source>
        <dbReference type="Pfam" id="PF05585"/>
    </source>
</evidence>
<feature type="region of interest" description="Disordered" evidence="1">
    <location>
        <begin position="93"/>
        <end position="143"/>
    </location>
</feature>
<proteinExistence type="predicted"/>
<dbReference type="PANTHER" id="PTHR47331">
    <property type="entry name" value="PHD-TYPE DOMAIN-CONTAINING PROTEIN"/>
    <property type="match status" value="1"/>
</dbReference>
<dbReference type="AlphaFoldDB" id="A0A1X7TWL4"/>
<feature type="compositionally biased region" description="Pro residues" evidence="1">
    <location>
        <begin position="100"/>
        <end position="117"/>
    </location>
</feature>
<dbReference type="EnsemblMetazoa" id="Aqu2.1.19572_001">
    <property type="protein sequence ID" value="Aqu2.1.19572_001"/>
    <property type="gene ID" value="Aqu2.1.19572"/>
</dbReference>
<dbReference type="InterPro" id="IPR008737">
    <property type="entry name" value="DUF1758"/>
</dbReference>
<dbReference type="PANTHER" id="PTHR47331:SF5">
    <property type="entry name" value="RIBONUCLEASE H"/>
    <property type="match status" value="1"/>
</dbReference>
<feature type="compositionally biased region" description="Polar residues" evidence="1">
    <location>
        <begin position="346"/>
        <end position="360"/>
    </location>
</feature>
<dbReference type="Pfam" id="PF05585">
    <property type="entry name" value="DUF1758"/>
    <property type="match status" value="1"/>
</dbReference>
<dbReference type="InterPro" id="IPR005312">
    <property type="entry name" value="DUF1759"/>
</dbReference>
<organism evidence="3">
    <name type="scientific">Amphimedon queenslandica</name>
    <name type="common">Sponge</name>
    <dbReference type="NCBI Taxonomy" id="400682"/>
    <lineage>
        <taxon>Eukaryota</taxon>
        <taxon>Metazoa</taxon>
        <taxon>Porifera</taxon>
        <taxon>Demospongiae</taxon>
        <taxon>Heteroscleromorpha</taxon>
        <taxon>Haplosclerida</taxon>
        <taxon>Niphatidae</taxon>
        <taxon>Amphimedon</taxon>
    </lineage>
</organism>
<dbReference type="InParanoid" id="A0A1X7TWL4"/>
<name>A0A1X7TWL4_AMPQE</name>
<sequence length="630" mass="70427">MATDLGHLKSVRAGHKGAVSRKMTDLNALLVSTPVDRDSLERIKLALERKLDLLNKLSEDIVAALTDEGEIIAEIETAELVSDDIEEALSKIKRALDPPRSTPPPPIIPPPSHPTSPVPLTSHAASPSPPPVDPLASSPPVTAPTSTLRVKLPELSLHPFDGNFANWFTFWDTYKAAIHDNAELSDIGKFTYLISLLRHSAKEAIAGLSLTAANYREAIEILCKRFGDRTQIRANHMEVLMSLEPVMSSQNLSGLRRLYDTVETNIRGLKSLGVDRESYGTLLSPVILKKLPQDLRLIISRQVADDEWNLDSILRILLSEIEARERAGISNNSKPRRDRERPTGVNLYTESSQAVRSNPTSTLHVENENAVLLQTACAVVFNPTNHDFHEEVRVILDCGSQRSYITNSLKKRLQLVSEGKKAMSIMTFGSTKVRNETCDLVRVGVRAKESDFELRLLSVPHICSPIASMPVETCRSKYSYLRELDLADTLPDGELEILIGSDYYWKVVTGERIQGSHGPVAIYTRLGWVLSGSVPHFDGSYSTNLITHVLRVDSGPTFRELDKHLKAFWELESLGIRDSEDIVHEQFCSIVTLREGRYEVSLPWKDSFSTIPDHFELCSRRLNSLLRRLR</sequence>